<dbReference type="RefSeq" id="WP_140595965.1">
    <property type="nucleotide sequence ID" value="NZ_VFWZ01000008.1"/>
</dbReference>
<accession>A0A504J2B2</accession>
<proteinExistence type="predicted"/>
<feature type="transmembrane region" description="Helical" evidence="1">
    <location>
        <begin position="82"/>
        <end position="104"/>
    </location>
</feature>
<evidence type="ECO:0000313" key="2">
    <source>
        <dbReference type="EMBL" id="TPN82755.1"/>
    </source>
</evidence>
<protein>
    <submittedName>
        <fullName evidence="2">Uncharacterized protein</fullName>
    </submittedName>
</protein>
<feature type="transmembrane region" description="Helical" evidence="1">
    <location>
        <begin position="57"/>
        <end position="76"/>
    </location>
</feature>
<comment type="caution">
    <text evidence="2">The sequence shown here is derived from an EMBL/GenBank/DDBJ whole genome shotgun (WGS) entry which is preliminary data.</text>
</comment>
<dbReference type="AlphaFoldDB" id="A0A504J2B2"/>
<dbReference type="OrthoDB" id="1161502at2"/>
<name>A0A504J2B2_9FLAO</name>
<keyword evidence="3" id="KW-1185">Reference proteome</keyword>
<evidence type="ECO:0000256" key="1">
    <source>
        <dbReference type="SAM" id="Phobius"/>
    </source>
</evidence>
<keyword evidence="1" id="KW-1133">Transmembrane helix</keyword>
<organism evidence="2 3">
    <name type="scientific">Aquimarina algicola</name>
    <dbReference type="NCBI Taxonomy" id="2589995"/>
    <lineage>
        <taxon>Bacteria</taxon>
        <taxon>Pseudomonadati</taxon>
        <taxon>Bacteroidota</taxon>
        <taxon>Flavobacteriia</taxon>
        <taxon>Flavobacteriales</taxon>
        <taxon>Flavobacteriaceae</taxon>
        <taxon>Aquimarina</taxon>
    </lineage>
</organism>
<feature type="transmembrane region" description="Helical" evidence="1">
    <location>
        <begin position="21"/>
        <end position="45"/>
    </location>
</feature>
<dbReference type="Proteomes" id="UP000315540">
    <property type="component" value="Unassembled WGS sequence"/>
</dbReference>
<sequence>MHIIPSKESTVKVFGFNNMRAFLFAIGFPLTLFILSIFGAFLANLLELKPYKRVVKLASITFTSVAVYFIVWTFWYRNDFNIYLYYIAICIVSILSSYAIFMLLKPISKKLLTLNSLSEKIPKLHSDIEYINGIADLMPEDDNTITYKAMLDSTGDDLRNKYEDIERDLQNIDEAKEVDNNTEKFK</sequence>
<dbReference type="EMBL" id="VFWZ01000008">
    <property type="protein sequence ID" value="TPN82755.1"/>
    <property type="molecule type" value="Genomic_DNA"/>
</dbReference>
<keyword evidence="1" id="KW-0472">Membrane</keyword>
<evidence type="ECO:0000313" key="3">
    <source>
        <dbReference type="Proteomes" id="UP000315540"/>
    </source>
</evidence>
<gene>
    <name evidence="2" type="ORF">FHK87_20215</name>
</gene>
<keyword evidence="1" id="KW-0812">Transmembrane</keyword>
<reference evidence="2 3" key="1">
    <citation type="submission" date="2019-06" db="EMBL/GenBank/DDBJ databases">
        <authorList>
            <person name="Meng X."/>
        </authorList>
    </citation>
    <scope>NUCLEOTIDE SEQUENCE [LARGE SCALE GENOMIC DNA]</scope>
    <source>
        <strain evidence="2 3">M625</strain>
    </source>
</reference>